<dbReference type="Ensembl" id="ENSSBOT00000038982.1">
    <property type="protein sequence ID" value="ENSSBOP00000022135.1"/>
    <property type="gene ID" value="ENSSBOG00000027620.1"/>
</dbReference>
<dbReference type="InterPro" id="IPR001977">
    <property type="entry name" value="Depp_CoAkinase"/>
</dbReference>
<dbReference type="PROSITE" id="PS51219">
    <property type="entry name" value="DPCK"/>
    <property type="match status" value="1"/>
</dbReference>
<dbReference type="GO" id="GO:0004140">
    <property type="term" value="F:dephospho-CoA kinase activity"/>
    <property type="evidence" value="ECO:0007669"/>
    <property type="project" value="InterPro"/>
</dbReference>
<reference evidence="7" key="2">
    <citation type="submission" date="2025-09" db="UniProtKB">
        <authorList>
            <consortium name="Ensembl"/>
        </authorList>
    </citation>
    <scope>IDENTIFICATION</scope>
</reference>
<dbReference type="SUPFAM" id="SSF52540">
    <property type="entry name" value="P-loop containing nucleoside triphosphate hydrolases"/>
    <property type="match status" value="1"/>
</dbReference>
<keyword evidence="6" id="KW-0812">Transmembrane</keyword>
<evidence type="ECO:0000256" key="3">
    <source>
        <dbReference type="ARBA" id="ARBA00022840"/>
    </source>
</evidence>
<keyword evidence="2" id="KW-0547">Nucleotide-binding</keyword>
<comment type="similarity">
    <text evidence="1">Belongs to the CoaE family.</text>
</comment>
<evidence type="ECO:0000256" key="6">
    <source>
        <dbReference type="SAM" id="Phobius"/>
    </source>
</evidence>
<protein>
    <recommendedName>
        <fullName evidence="4">Dephospho-CoA kinase domain-containing protein</fullName>
    </recommendedName>
</protein>
<keyword evidence="6" id="KW-1133">Transmembrane helix</keyword>
<dbReference type="CDD" id="cd02022">
    <property type="entry name" value="DPCK"/>
    <property type="match status" value="1"/>
</dbReference>
<feature type="transmembrane region" description="Helical" evidence="6">
    <location>
        <begin position="379"/>
        <end position="400"/>
    </location>
</feature>
<dbReference type="HAMAP" id="MF_00376">
    <property type="entry name" value="Dephospho_CoA_kinase"/>
    <property type="match status" value="1"/>
</dbReference>
<dbReference type="PANTHER" id="PTHR10695">
    <property type="entry name" value="DEPHOSPHO-COA KINASE-RELATED"/>
    <property type="match status" value="1"/>
</dbReference>
<dbReference type="NCBIfam" id="TIGR00152">
    <property type="entry name" value="dephospho-CoA kinase"/>
    <property type="match status" value="1"/>
</dbReference>
<dbReference type="InterPro" id="IPR027417">
    <property type="entry name" value="P-loop_NTPase"/>
</dbReference>
<keyword evidence="3" id="KW-0067">ATP-binding</keyword>
<dbReference type="GeneTree" id="ENSGT00550000075038"/>
<feature type="region of interest" description="Disordered" evidence="5">
    <location>
        <begin position="69"/>
        <end position="163"/>
    </location>
</feature>
<dbReference type="GO" id="GO:0005737">
    <property type="term" value="C:cytoplasm"/>
    <property type="evidence" value="ECO:0007669"/>
    <property type="project" value="UniProtKB-ARBA"/>
</dbReference>
<evidence type="ECO:0000256" key="2">
    <source>
        <dbReference type="ARBA" id="ARBA00022741"/>
    </source>
</evidence>
<evidence type="ECO:0000313" key="8">
    <source>
        <dbReference type="Proteomes" id="UP000233220"/>
    </source>
</evidence>
<evidence type="ECO:0000256" key="1">
    <source>
        <dbReference type="ARBA" id="ARBA00009018"/>
    </source>
</evidence>
<dbReference type="PANTHER" id="PTHR10695:SF46">
    <property type="entry name" value="BIFUNCTIONAL COENZYME A SYNTHASE-RELATED"/>
    <property type="match status" value="1"/>
</dbReference>
<keyword evidence="6" id="KW-0472">Membrane</keyword>
<evidence type="ECO:0000256" key="5">
    <source>
        <dbReference type="SAM" id="MobiDB-lite"/>
    </source>
</evidence>
<evidence type="ECO:0000256" key="4">
    <source>
        <dbReference type="ARBA" id="ARBA00044157"/>
    </source>
</evidence>
<proteinExistence type="inferred from homology"/>
<name>A0A2K6TR62_SAIBB</name>
<dbReference type="Pfam" id="PF01121">
    <property type="entry name" value="CoaE"/>
    <property type="match status" value="1"/>
</dbReference>
<dbReference type="STRING" id="39432.ENSSBOP00000022135"/>
<reference evidence="7" key="1">
    <citation type="submission" date="2025-08" db="UniProtKB">
        <authorList>
            <consortium name="Ensembl"/>
        </authorList>
    </citation>
    <scope>IDENTIFICATION</scope>
</reference>
<organism evidence="7 8">
    <name type="scientific">Saimiri boliviensis boliviensis</name>
    <name type="common">Bolivian squirrel monkey</name>
    <dbReference type="NCBI Taxonomy" id="39432"/>
    <lineage>
        <taxon>Eukaryota</taxon>
        <taxon>Metazoa</taxon>
        <taxon>Chordata</taxon>
        <taxon>Craniata</taxon>
        <taxon>Vertebrata</taxon>
        <taxon>Euteleostomi</taxon>
        <taxon>Mammalia</taxon>
        <taxon>Eutheria</taxon>
        <taxon>Euarchontoglires</taxon>
        <taxon>Primates</taxon>
        <taxon>Haplorrhini</taxon>
        <taxon>Platyrrhini</taxon>
        <taxon>Cebidae</taxon>
        <taxon>Saimiriinae</taxon>
        <taxon>Saimiri</taxon>
    </lineage>
</organism>
<dbReference type="Gene3D" id="3.40.50.300">
    <property type="entry name" value="P-loop containing nucleotide triphosphate hydrolases"/>
    <property type="match status" value="1"/>
</dbReference>
<dbReference type="GO" id="GO:0005524">
    <property type="term" value="F:ATP binding"/>
    <property type="evidence" value="ECO:0007669"/>
    <property type="project" value="UniProtKB-KW"/>
</dbReference>
<evidence type="ECO:0000313" key="7">
    <source>
        <dbReference type="Ensembl" id="ENSSBOP00000022135.1"/>
    </source>
</evidence>
<keyword evidence="8" id="KW-1185">Reference proteome</keyword>
<accession>A0A2K6TR62</accession>
<dbReference type="Proteomes" id="UP000233220">
    <property type="component" value="Unplaced"/>
</dbReference>
<gene>
    <name evidence="7" type="primary">DCAKD</name>
</gene>
<sequence length="403" mass="44382">MGMMIVSILSTVRAEIILQSALRTWQVESAHDHHYQSCTSSEWPSLNLKLGPCSFAPLFSLSFPGPGKGKVTAPGPGLGTSVPRSWPTSPRPPGRPRPAHLSGSRPPAPVPPSRWPDVLSACARSRGPASRAEPPCKRRGDWARGGGLGPVGGAGDSSAPGSAVSGQLFPGKMFLVGLTGGIASGKSSVIQVFQQLGCAVIDVDVMARHVVQPGYPAHRRIVEVFGTEVLLENGDINRKVLGDLIFNQPDRRQLLNAITHPEIRKEMMKETFKYFLRGYRYVILDIPLLFETKKLLKYMKHTVVVYCDRDTQLVRLMRRNNLNREDAEARINAQLPLTEKARMARHVLDNSGEWSVTKRQVVLLHAELERSLEYLPLRLGVLTGLAGIAILLYLLTHYLLPYA</sequence>
<dbReference type="FunFam" id="3.40.50.300:FF:000485">
    <property type="entry name" value="Dephospho-CoA kinase CAB5"/>
    <property type="match status" value="1"/>
</dbReference>
<dbReference type="GO" id="GO:0015937">
    <property type="term" value="P:coenzyme A biosynthetic process"/>
    <property type="evidence" value="ECO:0007669"/>
    <property type="project" value="InterPro"/>
</dbReference>
<feature type="compositionally biased region" description="Gly residues" evidence="5">
    <location>
        <begin position="143"/>
        <end position="155"/>
    </location>
</feature>
<dbReference type="AlphaFoldDB" id="A0A2K6TR62"/>